<evidence type="ECO:0000256" key="3">
    <source>
        <dbReference type="ARBA" id="ARBA00022722"/>
    </source>
</evidence>
<protein>
    <recommendedName>
        <fullName evidence="8">Ribonuclease Z</fullName>
        <shortName evidence="8">RNase Z</shortName>
        <ecNumber evidence="8">3.1.26.11</ecNumber>
    </recommendedName>
    <alternativeName>
        <fullName evidence="8">tRNA 3 endonuclease</fullName>
    </alternativeName>
    <alternativeName>
        <fullName evidence="8">tRNase Z</fullName>
    </alternativeName>
</protein>
<dbReference type="PANTHER" id="PTHR46018">
    <property type="entry name" value="ZINC PHOSPHODIESTERASE ELAC PROTEIN 1"/>
    <property type="match status" value="1"/>
</dbReference>
<dbReference type="Proteomes" id="UP000030014">
    <property type="component" value="Unassembled WGS sequence"/>
</dbReference>
<comment type="subunit">
    <text evidence="1 8">Homodimer.</text>
</comment>
<comment type="similarity">
    <text evidence="8">Belongs to the RNase Z family.</text>
</comment>
<feature type="binding site" evidence="8">
    <location>
        <position position="216"/>
    </location>
    <ligand>
        <name>Zn(2+)</name>
        <dbReference type="ChEBI" id="CHEBI:29105"/>
        <label>1</label>
        <note>catalytic</note>
    </ligand>
</feature>
<dbReference type="GO" id="GO:0042781">
    <property type="term" value="F:3'-tRNA processing endoribonuclease activity"/>
    <property type="evidence" value="ECO:0007669"/>
    <property type="project" value="UniProtKB-UniRule"/>
</dbReference>
<feature type="binding site" evidence="8">
    <location>
        <position position="275"/>
    </location>
    <ligand>
        <name>Zn(2+)</name>
        <dbReference type="ChEBI" id="CHEBI:29105"/>
        <label>2</label>
        <note>catalytic</note>
    </ligand>
</feature>
<keyword evidence="2 8" id="KW-0819">tRNA processing</keyword>
<feature type="binding site" evidence="8">
    <location>
        <position position="61"/>
    </location>
    <ligand>
        <name>Zn(2+)</name>
        <dbReference type="ChEBI" id="CHEBI:29105"/>
        <label>1</label>
        <note>catalytic</note>
    </ligand>
</feature>
<evidence type="ECO:0000313" key="10">
    <source>
        <dbReference type="Proteomes" id="UP000030014"/>
    </source>
</evidence>
<evidence type="ECO:0000256" key="7">
    <source>
        <dbReference type="ARBA" id="ARBA00022833"/>
    </source>
</evidence>
<comment type="catalytic activity">
    <reaction evidence="8">
        <text>Endonucleolytic cleavage of RNA, removing extra 3' nucleotides from tRNA precursor, generating 3' termini of tRNAs. A 3'-hydroxy group is left at the tRNA terminus and a 5'-phosphoryl group is left at the trailer molecule.</text>
        <dbReference type="EC" id="3.1.26.11"/>
    </reaction>
</comment>
<feature type="binding site" evidence="8">
    <location>
        <position position="216"/>
    </location>
    <ligand>
        <name>Zn(2+)</name>
        <dbReference type="ChEBI" id="CHEBI:29105"/>
        <label>2</label>
        <note>catalytic</note>
    </ligand>
</feature>
<comment type="function">
    <text evidence="8">Zinc phosphodiesterase, which displays some tRNA 3'-processing endonuclease activity. Probably involved in tRNA maturation, by removing a 3'-trailer from precursor tRNA.</text>
</comment>
<dbReference type="EMBL" id="JDRY01000023">
    <property type="protein sequence ID" value="KGN00211.1"/>
    <property type="molecule type" value="Genomic_DNA"/>
</dbReference>
<evidence type="ECO:0000313" key="9">
    <source>
        <dbReference type="EMBL" id="KGN00211.1"/>
    </source>
</evidence>
<feature type="binding site" evidence="8">
    <location>
        <position position="66"/>
    </location>
    <ligand>
        <name>Zn(2+)</name>
        <dbReference type="ChEBI" id="CHEBI:29105"/>
        <label>2</label>
        <note>catalytic</note>
    </ligand>
</feature>
<feature type="binding site" evidence="8">
    <location>
        <position position="65"/>
    </location>
    <ligand>
        <name>Zn(2+)</name>
        <dbReference type="ChEBI" id="CHEBI:29105"/>
        <label>2</label>
        <note>catalytic</note>
    </ligand>
</feature>
<keyword evidence="7 8" id="KW-0862">Zinc</keyword>
<name>A0A0A0IKY0_CLOBO</name>
<dbReference type="GO" id="GO:0008270">
    <property type="term" value="F:zinc ion binding"/>
    <property type="evidence" value="ECO:0007669"/>
    <property type="project" value="UniProtKB-UniRule"/>
</dbReference>
<dbReference type="SUPFAM" id="SSF56281">
    <property type="entry name" value="Metallo-hydrolase/oxidoreductase"/>
    <property type="match status" value="1"/>
</dbReference>
<feature type="binding site" evidence="8">
    <location>
        <position position="148"/>
    </location>
    <ligand>
        <name>Zn(2+)</name>
        <dbReference type="ChEBI" id="CHEBI:29105"/>
        <label>1</label>
        <note>catalytic</note>
    </ligand>
</feature>
<comment type="caution">
    <text evidence="9">The sequence shown here is derived from an EMBL/GenBank/DDBJ whole genome shotgun (WGS) entry which is preliminary data.</text>
</comment>
<keyword evidence="3 8" id="KW-0540">Nuclease</keyword>
<dbReference type="NCBIfam" id="NF000801">
    <property type="entry name" value="PRK00055.1-3"/>
    <property type="match status" value="1"/>
</dbReference>
<dbReference type="RefSeq" id="WP_039257468.1">
    <property type="nucleotide sequence ID" value="NZ_JDRY01000023.1"/>
</dbReference>
<dbReference type="Gene3D" id="3.60.15.10">
    <property type="entry name" value="Ribonuclease Z/Hydroxyacylglutathione hydrolase-like"/>
    <property type="match status" value="1"/>
</dbReference>
<proteinExistence type="inferred from homology"/>
<evidence type="ECO:0000256" key="5">
    <source>
        <dbReference type="ARBA" id="ARBA00022759"/>
    </source>
</evidence>
<accession>A0A0A0IKY0</accession>
<feature type="binding site" evidence="8">
    <location>
        <position position="63"/>
    </location>
    <ligand>
        <name>Zn(2+)</name>
        <dbReference type="ChEBI" id="CHEBI:29105"/>
        <label>1</label>
        <note>catalytic</note>
    </ligand>
</feature>
<evidence type="ECO:0000256" key="1">
    <source>
        <dbReference type="ARBA" id="ARBA00011738"/>
    </source>
</evidence>
<dbReference type="AlphaFoldDB" id="A0A0A0IKY0"/>
<evidence type="ECO:0000256" key="4">
    <source>
        <dbReference type="ARBA" id="ARBA00022723"/>
    </source>
</evidence>
<dbReference type="InterPro" id="IPR036866">
    <property type="entry name" value="RibonucZ/Hydroxyglut_hydro"/>
</dbReference>
<dbReference type="CDD" id="cd07717">
    <property type="entry name" value="RNaseZ_ZiPD-like_MBL-fold"/>
    <property type="match status" value="1"/>
</dbReference>
<sequence length="311" mass="34639">MIDLVLIGTGGGMPTPERNLSSLLLNYKGHKILVDCGEGTQVSMKIARTGFKNIDIICITHGHGDHVLGLPGILATMGNSGRIEPVTIIGPVGINKIVKGLTVITPYLPYKLKIIESPNEKVVFSIENNNLILHNKGEICINTLEVNHSSPCIAYNFNIKRRPKFDIEKAISQNIPKNLWNVLQKGNDIVYKGVFYKSEMVLGEEREGIKISFVTDTTPIDELVSFIKNSDLLVCEGTYGNDEDIDKAIKNKHMTFSQAAMLAKTGKVKELILTHFGTAMDKPEELIHFAKDIFQNTYIGEDRMIKRLKFN</sequence>
<organism evidence="9 10">
    <name type="scientific">Clostridium botulinum C/D str. DC5</name>
    <dbReference type="NCBI Taxonomy" id="1443128"/>
    <lineage>
        <taxon>Bacteria</taxon>
        <taxon>Bacillati</taxon>
        <taxon>Bacillota</taxon>
        <taxon>Clostridia</taxon>
        <taxon>Eubacteriales</taxon>
        <taxon>Clostridiaceae</taxon>
        <taxon>Clostridium</taxon>
    </lineage>
</organism>
<evidence type="ECO:0000256" key="8">
    <source>
        <dbReference type="HAMAP-Rule" id="MF_01818"/>
    </source>
</evidence>
<keyword evidence="6 8" id="KW-0378">Hydrolase</keyword>
<reference evidence="9 10" key="1">
    <citation type="submission" date="2014-01" db="EMBL/GenBank/DDBJ databases">
        <title>Plasmidome dynamics in the species complex Clostridium novyi sensu lato converts strains of independent lineages into distinctly different pathogens.</title>
        <authorList>
            <person name="Skarin H."/>
            <person name="Segerman B."/>
        </authorList>
    </citation>
    <scope>NUCLEOTIDE SEQUENCE [LARGE SCALE GENOMIC DNA]</scope>
    <source>
        <strain evidence="9 10">DC5</strain>
    </source>
</reference>
<keyword evidence="5 8" id="KW-0255">Endonuclease</keyword>
<dbReference type="EC" id="3.1.26.11" evidence="8"/>
<dbReference type="InterPro" id="IPR013471">
    <property type="entry name" value="RNase_Z/BN"/>
</dbReference>
<evidence type="ECO:0000256" key="6">
    <source>
        <dbReference type="ARBA" id="ARBA00022801"/>
    </source>
</evidence>
<dbReference type="HAMAP" id="MF_01818">
    <property type="entry name" value="RNase_Z_BN"/>
    <property type="match status" value="1"/>
</dbReference>
<feature type="active site" description="Proton acceptor" evidence="8">
    <location>
        <position position="65"/>
    </location>
</feature>
<dbReference type="Pfam" id="PF23023">
    <property type="entry name" value="Anti-Pycsar_Apyc1"/>
    <property type="match status" value="1"/>
</dbReference>
<dbReference type="NCBIfam" id="TIGR02651">
    <property type="entry name" value="RNase_Z"/>
    <property type="match status" value="1"/>
</dbReference>
<keyword evidence="4 8" id="KW-0479">Metal-binding</keyword>
<gene>
    <name evidence="8" type="primary">rnz</name>
    <name evidence="9" type="ORF">Z955_04235</name>
</gene>
<dbReference type="PANTHER" id="PTHR46018:SF2">
    <property type="entry name" value="ZINC PHOSPHODIESTERASE ELAC PROTEIN 1"/>
    <property type="match status" value="1"/>
</dbReference>
<comment type="cofactor">
    <cofactor evidence="8">
        <name>Zn(2+)</name>
        <dbReference type="ChEBI" id="CHEBI:29105"/>
    </cofactor>
    <text evidence="8">Binds 2 Zn(2+) ions.</text>
</comment>
<evidence type="ECO:0000256" key="2">
    <source>
        <dbReference type="ARBA" id="ARBA00022694"/>
    </source>
</evidence>